<feature type="transmembrane region" description="Helical" evidence="8">
    <location>
        <begin position="132"/>
        <end position="154"/>
    </location>
</feature>
<feature type="transmembrane region" description="Helical" evidence="8">
    <location>
        <begin position="73"/>
        <end position="95"/>
    </location>
</feature>
<protein>
    <recommendedName>
        <fullName evidence="9">Major facilitator superfamily (MFS) profile domain-containing protein</fullName>
    </recommendedName>
</protein>
<dbReference type="PANTHER" id="PTHR23506">
    <property type="entry name" value="GH10249P"/>
    <property type="match status" value="1"/>
</dbReference>
<dbReference type="STRING" id="441960.B6Q6Q5"/>
<evidence type="ECO:0000256" key="3">
    <source>
        <dbReference type="ARBA" id="ARBA00022448"/>
    </source>
</evidence>
<dbReference type="InterPro" id="IPR020846">
    <property type="entry name" value="MFS_dom"/>
</dbReference>
<evidence type="ECO:0000256" key="1">
    <source>
        <dbReference type="ARBA" id="ARBA00004141"/>
    </source>
</evidence>
<dbReference type="InterPro" id="IPR011701">
    <property type="entry name" value="MFS"/>
</dbReference>
<feature type="transmembrane region" description="Helical" evidence="8">
    <location>
        <begin position="314"/>
        <end position="337"/>
    </location>
</feature>
<name>B6Q6Q5_TALMQ</name>
<dbReference type="InterPro" id="IPR036259">
    <property type="entry name" value="MFS_trans_sf"/>
</dbReference>
<dbReference type="Gene3D" id="1.20.1250.20">
    <property type="entry name" value="MFS general substrate transporter like domains"/>
    <property type="match status" value="2"/>
</dbReference>
<feature type="transmembrane region" description="Helical" evidence="8">
    <location>
        <begin position="35"/>
        <end position="61"/>
    </location>
</feature>
<evidence type="ECO:0000256" key="6">
    <source>
        <dbReference type="ARBA" id="ARBA00023136"/>
    </source>
</evidence>
<feature type="transmembrane region" description="Helical" evidence="8">
    <location>
        <begin position="271"/>
        <end position="294"/>
    </location>
</feature>
<comment type="similarity">
    <text evidence="2">Belongs to the major facilitator superfamily. Vesicular transporter family.</text>
</comment>
<comment type="subcellular location">
    <subcellularLocation>
        <location evidence="1">Membrane</location>
        <topology evidence="1">Multi-pass membrane protein</topology>
    </subcellularLocation>
</comment>
<evidence type="ECO:0000313" key="10">
    <source>
        <dbReference type="EMBL" id="EEA28660.1"/>
    </source>
</evidence>
<dbReference type="VEuPathDB" id="FungiDB:PMAA_034580"/>
<feature type="transmembrane region" description="Helical" evidence="8">
    <location>
        <begin position="107"/>
        <end position="126"/>
    </location>
</feature>
<proteinExistence type="inferred from homology"/>
<dbReference type="AlphaFoldDB" id="B6Q6Q5"/>
<feature type="transmembrane region" description="Helical" evidence="8">
    <location>
        <begin position="448"/>
        <end position="468"/>
    </location>
</feature>
<dbReference type="InterPro" id="IPR001958">
    <property type="entry name" value="Tet-R_TetA/multi-R_MdtG-like"/>
</dbReference>
<feature type="transmembrane region" description="Helical" evidence="8">
    <location>
        <begin position="421"/>
        <end position="442"/>
    </location>
</feature>
<dbReference type="HOGENOM" id="CLU_001265_51_3_1"/>
<accession>B6Q6Q5</accession>
<organism evidence="10 11">
    <name type="scientific">Talaromyces marneffei (strain ATCC 18224 / CBS 334.59 / QM 7333)</name>
    <name type="common">Penicillium marneffei</name>
    <dbReference type="NCBI Taxonomy" id="441960"/>
    <lineage>
        <taxon>Eukaryota</taxon>
        <taxon>Fungi</taxon>
        <taxon>Dikarya</taxon>
        <taxon>Ascomycota</taxon>
        <taxon>Pezizomycotina</taxon>
        <taxon>Eurotiomycetes</taxon>
        <taxon>Eurotiomycetidae</taxon>
        <taxon>Eurotiales</taxon>
        <taxon>Trichocomaceae</taxon>
        <taxon>Talaromyces</taxon>
        <taxon>Talaromyces sect. Talaromyces</taxon>
    </lineage>
</organism>
<dbReference type="Proteomes" id="UP000001294">
    <property type="component" value="Unassembled WGS sequence"/>
</dbReference>
<keyword evidence="4 8" id="KW-0812">Transmembrane</keyword>
<dbReference type="EMBL" id="DS995899">
    <property type="protein sequence ID" value="EEA28660.1"/>
    <property type="molecule type" value="Genomic_DNA"/>
</dbReference>
<keyword evidence="5 8" id="KW-1133">Transmembrane helix</keyword>
<feature type="transmembrane region" description="Helical" evidence="8">
    <location>
        <begin position="166"/>
        <end position="184"/>
    </location>
</feature>
<evidence type="ECO:0000256" key="2">
    <source>
        <dbReference type="ARBA" id="ARBA00006829"/>
    </source>
</evidence>
<evidence type="ECO:0000313" key="11">
    <source>
        <dbReference type="Proteomes" id="UP000001294"/>
    </source>
</evidence>
<dbReference type="CDD" id="cd17325">
    <property type="entry name" value="MFS_MdtG_SLC18_like"/>
    <property type="match status" value="1"/>
</dbReference>
<dbReference type="PRINTS" id="PR01035">
    <property type="entry name" value="TCRTETA"/>
</dbReference>
<dbReference type="OrthoDB" id="5086884at2759"/>
<dbReference type="PANTHER" id="PTHR23506:SF23">
    <property type="entry name" value="GH10249P"/>
    <property type="match status" value="1"/>
</dbReference>
<feature type="transmembrane region" description="Helical" evidence="8">
    <location>
        <begin position="196"/>
        <end position="215"/>
    </location>
</feature>
<evidence type="ECO:0000259" key="9">
    <source>
        <dbReference type="PROSITE" id="PS50850"/>
    </source>
</evidence>
<feature type="transmembrane region" description="Helical" evidence="8">
    <location>
        <begin position="370"/>
        <end position="394"/>
    </location>
</feature>
<keyword evidence="3" id="KW-0813">Transport</keyword>
<dbReference type="SUPFAM" id="SSF103473">
    <property type="entry name" value="MFS general substrate transporter"/>
    <property type="match status" value="1"/>
</dbReference>
<feature type="domain" description="Major facilitator superfamily (MFS) profile" evidence="9">
    <location>
        <begin position="36"/>
        <end position="474"/>
    </location>
</feature>
<feature type="transmembrane region" description="Helical" evidence="8">
    <location>
        <begin position="344"/>
        <end position="364"/>
    </location>
</feature>
<evidence type="ECO:0000256" key="8">
    <source>
        <dbReference type="SAM" id="Phobius"/>
    </source>
</evidence>
<dbReference type="PhylomeDB" id="B6Q6Q5"/>
<evidence type="ECO:0000256" key="4">
    <source>
        <dbReference type="ARBA" id="ARBA00022692"/>
    </source>
</evidence>
<keyword evidence="11" id="KW-1185">Reference proteome</keyword>
<feature type="compositionally biased region" description="Polar residues" evidence="7">
    <location>
        <begin position="245"/>
        <end position="254"/>
    </location>
</feature>
<dbReference type="PROSITE" id="PS50850">
    <property type="entry name" value="MFS"/>
    <property type="match status" value="1"/>
</dbReference>
<sequence length="488" mass="52366">MTPPTTAVKMPSATVDAVEDDTKEQWTAFRSSKSFIIIVVSVAIFADVFIYGMVIPLIPAILRDRLHLPDDQLQTWMAILLATFGGALLVSSPVIGYFADKGSSRRLPFLVGLVAVAGATIMFWLARSPTTMIVARSLQGLAEAAMWTIGNALIVDTMGKDQLGVAMGYVSMSMNIGTMAGPALGGILLDRAGYDSVFMVALALIGVDVVLRLLMIEPQTKPHVKFLEDETEPLLRDAPSRDYQTRSLDQQSQPDVEGSPRSGTRGRIPPIVRLAMSGQLMVLLIASIVDAAIWTTFETTVPVFVIQKFNWGSFEIGMCFLVLTLPSIISPIIGSIIDRYGPRIVSVTSFSSLAPIFILFQFVSDDSLQSRILFIALLVGAGFSFSAVLLPVLVEISEPIDRKEKECPGIFGEKGANAQAYALHGMAWASGQLLGPIIAGTLAQTAGWGVMNIVMAVVSASTALMLALTSEKVRGMFAGSSKGQNREG</sequence>
<gene>
    <name evidence="10" type="ORF">PMAA_034580</name>
</gene>
<evidence type="ECO:0000256" key="5">
    <source>
        <dbReference type="ARBA" id="ARBA00022989"/>
    </source>
</evidence>
<dbReference type="InterPro" id="IPR050930">
    <property type="entry name" value="MFS_Vesicular_Transporter"/>
</dbReference>
<feature type="region of interest" description="Disordered" evidence="7">
    <location>
        <begin position="238"/>
        <end position="265"/>
    </location>
</feature>
<dbReference type="GO" id="GO:0022857">
    <property type="term" value="F:transmembrane transporter activity"/>
    <property type="evidence" value="ECO:0007669"/>
    <property type="project" value="InterPro"/>
</dbReference>
<dbReference type="Pfam" id="PF07690">
    <property type="entry name" value="MFS_1"/>
    <property type="match status" value="1"/>
</dbReference>
<dbReference type="GO" id="GO:0016020">
    <property type="term" value="C:membrane"/>
    <property type="evidence" value="ECO:0007669"/>
    <property type="project" value="UniProtKB-SubCell"/>
</dbReference>
<reference evidence="11" key="1">
    <citation type="journal article" date="2015" name="Genome Announc.">
        <title>Genome sequence of the AIDS-associated pathogen Penicillium marneffei (ATCC18224) and its near taxonomic relative Talaromyces stipitatus (ATCC10500).</title>
        <authorList>
            <person name="Nierman W.C."/>
            <person name="Fedorova-Abrams N.D."/>
            <person name="Andrianopoulos A."/>
        </authorList>
    </citation>
    <scope>NUCLEOTIDE SEQUENCE [LARGE SCALE GENOMIC DNA]</scope>
    <source>
        <strain evidence="11">ATCC 18224 / CBS 334.59 / QM 7333</strain>
    </source>
</reference>
<keyword evidence="6 8" id="KW-0472">Membrane</keyword>
<evidence type="ECO:0000256" key="7">
    <source>
        <dbReference type="SAM" id="MobiDB-lite"/>
    </source>
</evidence>